<feature type="region of interest" description="Disordered" evidence="2">
    <location>
        <begin position="516"/>
        <end position="555"/>
    </location>
</feature>
<feature type="compositionally biased region" description="Basic and acidic residues" evidence="2">
    <location>
        <begin position="934"/>
        <end position="946"/>
    </location>
</feature>
<evidence type="ECO:0000256" key="2">
    <source>
        <dbReference type="SAM" id="MobiDB-lite"/>
    </source>
</evidence>
<proteinExistence type="inferred from homology"/>
<keyword evidence="4" id="KW-1185">Reference proteome</keyword>
<evidence type="ECO:0000313" key="4">
    <source>
        <dbReference type="Proteomes" id="UP000530660"/>
    </source>
</evidence>
<sequence length="2204" mass="241172">MQNNFLTKKKTTPLPASSASIRLACSIDISAIEMHVTPILWQYMLRWRQYWEKSAWTVAPDTESASTPAQPGVTAEPKLVAEAPESTRIDTDEKGALEGLSVGGTTHHQAFFAASRNRSARDQDGVSPRRLRPKLSALSVSAELELGMETFLIEMHWRGADATLELWSPTDPPARLTAVSAGLEAAFGLCHRLAAPVPWRVSLATHAPQVQVSQRVADQEPIVLLSPFALRGSLHVQRRADHGESAAAWAIRCGLYTSAFDAILRYQDLELWRTWIRQWSSLLTTSASLPRAIARSVATATASSFPSDTDRIRKAREVSEPSAATCTTTTDAAASSTEMINALKSPQRRDAVAPWNWSALWSALSAATAGSLWTPTQETRRISTLDSRPCIHSTTPKAHPNGNQRSISTSSMSPQLNTVITLWDSATQLQCVLQLDETLPAYVLVLASPESASANDLAPVFRSFLVQRVDPDDETLFVLQPCERSGDSNGWPLPGALGTLNRSGLDPITRLNENIRIGDNPARRETIGRSRREPSSKVRERPVESRSPDGAPLESEPLAILGSSWRSGAPPSSTSTVSDANMIITSEPLVWRACLVTPDGFCLMNAKTGSFWGWNARGQAIQTSQPETVVRLGSSLSASAGARELTAAPQEHPDELTTGAAATSGVSVSFRLESAGALVRLANGGTTGDRCVLPLVALSMSQIELMWQGTGDRQEMQTQCTFALDAYHAGLDTYQPRLHPCRLQLRMQRHTASGLARLWLSPLYREPIRIQGSEQDLLELLVLGEYFGGRRASLPPEYQRAFLFTNDTDAEIEVLPAERSTLRETRSDANLYERALESKVSLPAGNAIGECWESTRIAANAENVSLVVPPSWTPHALWRVSMDRFGRPQVHGASSETRRLQLGVRLGSLPTFRTRWFQWSLDRDTPVATAMDTSADRKALVGRQRDPTWSQTGGSEYARGSPQNPPTVQAQSIELGPDRDTLQIRPRHQTADASDSDLEADEPVASASAALWKRVHWQATQSRTGWSFCLQAPVAVHNACSRTPLRIRCLGLSLDTKDRAHVDNTRIIAPQSSLHIGAVVDIRALTVSFVDARDEETSTDADWCESFSVQAGAMRELYGGSVCIAHMVHWPDNRALRVARHVQDDGTIQVWLSPILEFRNLLPVPALVTINEHIVLLESRSRQELFRFPADGRCELAVSVGEVLLERRQYVTRFQLSDREHVESLTQPQPASKVALFSQLVDSPQGYVEASCYLGVAARNAVMLLSSLYTVFNMVPGMSIQVQESGQIPEHERLPPRALSVEPFQAAFLRTSCCRVFGWREPVRLDLVTAQGYFLRLQGIPLALSFATSYDQEQLERSRWYSDIEESGANWVSGTDHTRAKAGAARSFALRPEIVLINELVDTELVVRRAYPSPSADSDPTLVLPPGSMQPFLFPVYAARDFAGNAVAREKAPADSAALQIRVARRPAVGERLQTAKPQPVLVSNAAAATSTRGEAEPQGPDRNTNGTLSWSGALPLAVTGSFVVDMADGLPGMLTVNAFLERGGCQVVRFQATSADAIPFQLVNGTHKLLCFVQASDRDRALQLLNAQSHRIHWAPPLAQIAFAFCEPLEERTLCIVCLDTDPPICFFLPELEAAFLDAPDEAVSNRFVDECQGQSPWHAPDQQAWQRRLIADPGIQSQHSPVLWVRMRATPTYRLLEFFSDTSEGCTEDTSRESASSALRDDGYEMGTPHLNWIRRVHLFVLVPELVVDVHATAAVGGARVGLCLRDLQVATDLDLDTESRHHMQVSLQSIELRNQAPDTPFPVVIRSGVAEDDSGPNQVEPMALEAELVLRRRFGELECAPLRVMVAPVLLHLDAHFLAQSAALSTALSHEWATLHTKTAETPTRGSTGGVSVTEAPAPLVWMPELAAGPRPGASRYGLTWLVLAYLRLTPIDIRLSFHRGTLPRSPDALAGATVLARAAYLSTRERMVTMPSIDGANLQLAGLELRRYPLTSSDELFVLVWSRWTRSILNQWYKLLGSLEVIGAPLAASRSPVTQLREVYSSLMAGRSTARRFSYGAYSAVSAAERVSIDAAQPATQAMARTAGALGLRLLARGLKRLGSGKDTATRERGRNVPNISGRPIDATGLTSSVHAFSDSVPVETITATIDDATSASEGAPLIRWDDDDDNNNNDAGNHDLVTRGVADVSRSMDLRQTLLYPSV</sequence>
<name>A0A7J7IHQ2_9RHOD</name>
<dbReference type="PANTHER" id="PTHR16166:SF93">
    <property type="entry name" value="INTERMEMBRANE LIPID TRANSFER PROTEIN VPS13"/>
    <property type="match status" value="1"/>
</dbReference>
<reference evidence="3 4" key="1">
    <citation type="journal article" date="2020" name="J. Phycol.">
        <title>Comparative genome analysis reveals Cyanidiococcus gen. nov., a new extremophilic red algal genus sister to Cyanidioschyzon (Cyanidioschyzonaceae, Rhodophyta).</title>
        <authorList>
            <person name="Liu S.-L."/>
            <person name="Chiang Y.-R."/>
            <person name="Yoon H.S."/>
            <person name="Fu H.-Y."/>
        </authorList>
    </citation>
    <scope>NUCLEOTIDE SEQUENCE [LARGE SCALE GENOMIC DNA]</scope>
    <source>
        <strain evidence="3 4">THAL066</strain>
    </source>
</reference>
<comment type="similarity">
    <text evidence="1">Belongs to the VPS13 family.</text>
</comment>
<feature type="compositionally biased region" description="Basic and acidic residues" evidence="2">
    <location>
        <begin position="521"/>
        <end position="547"/>
    </location>
</feature>
<evidence type="ECO:0000256" key="1">
    <source>
        <dbReference type="ARBA" id="ARBA00006545"/>
    </source>
</evidence>
<dbReference type="Proteomes" id="UP000530660">
    <property type="component" value="Unassembled WGS sequence"/>
</dbReference>
<accession>A0A7J7IHQ2</accession>
<protein>
    <submittedName>
        <fullName evidence="3">Uncharacterized protein</fullName>
    </submittedName>
</protein>
<dbReference type="GO" id="GO:0006623">
    <property type="term" value="P:protein targeting to vacuole"/>
    <property type="evidence" value="ECO:0007669"/>
    <property type="project" value="TreeGrafter"/>
</dbReference>
<dbReference type="OrthoDB" id="428159at2759"/>
<feature type="region of interest" description="Disordered" evidence="2">
    <location>
        <begin position="388"/>
        <end position="411"/>
    </location>
</feature>
<gene>
    <name evidence="3" type="ORF">F1559_000161</name>
</gene>
<comment type="caution">
    <text evidence="3">The sequence shown here is derived from an EMBL/GenBank/DDBJ whole genome shotgun (WGS) entry which is preliminary data.</text>
</comment>
<feature type="region of interest" description="Disordered" evidence="2">
    <location>
        <begin position="933"/>
        <end position="1000"/>
    </location>
</feature>
<evidence type="ECO:0000313" key="3">
    <source>
        <dbReference type="EMBL" id="KAF6001851.1"/>
    </source>
</evidence>
<dbReference type="PANTHER" id="PTHR16166">
    <property type="entry name" value="VACUOLAR PROTEIN SORTING-ASSOCIATED PROTEIN VPS13"/>
    <property type="match status" value="1"/>
</dbReference>
<dbReference type="GO" id="GO:0045053">
    <property type="term" value="P:protein retention in Golgi apparatus"/>
    <property type="evidence" value="ECO:0007669"/>
    <property type="project" value="TreeGrafter"/>
</dbReference>
<dbReference type="InterPro" id="IPR026847">
    <property type="entry name" value="VPS13"/>
</dbReference>
<dbReference type="EMBL" id="VWRR01000012">
    <property type="protein sequence ID" value="KAF6001851.1"/>
    <property type="molecule type" value="Genomic_DNA"/>
</dbReference>
<organism evidence="3 4">
    <name type="scientific">Cyanidiococcus yangmingshanensis</name>
    <dbReference type="NCBI Taxonomy" id="2690220"/>
    <lineage>
        <taxon>Eukaryota</taxon>
        <taxon>Rhodophyta</taxon>
        <taxon>Bangiophyceae</taxon>
        <taxon>Cyanidiales</taxon>
        <taxon>Cyanidiaceae</taxon>
        <taxon>Cyanidiococcus</taxon>
    </lineage>
</organism>
<feature type="region of interest" description="Disordered" evidence="2">
    <location>
        <begin position="1485"/>
        <end position="1509"/>
    </location>
</feature>